<dbReference type="AlphaFoldDB" id="A0A1H7LPG6"/>
<dbReference type="EMBL" id="FOAW01000005">
    <property type="protein sequence ID" value="SEL00853.1"/>
    <property type="molecule type" value="Genomic_DNA"/>
</dbReference>
<dbReference type="InterPro" id="IPR000073">
    <property type="entry name" value="AB_hydrolase_1"/>
</dbReference>
<evidence type="ECO:0000313" key="3">
    <source>
        <dbReference type="Proteomes" id="UP000198677"/>
    </source>
</evidence>
<dbReference type="InterPro" id="IPR029058">
    <property type="entry name" value="AB_hydrolase_fold"/>
</dbReference>
<protein>
    <submittedName>
        <fullName evidence="2">Pimeloyl-ACP methyl ester carboxylesterase</fullName>
    </submittedName>
</protein>
<accession>A0A1H7LPG6</accession>
<dbReference type="PANTHER" id="PTHR43194:SF2">
    <property type="entry name" value="PEROXISOMAL MEMBRANE PROTEIN LPX1"/>
    <property type="match status" value="1"/>
</dbReference>
<keyword evidence="3" id="KW-1185">Reference proteome</keyword>
<reference evidence="3" key="1">
    <citation type="submission" date="2016-10" db="EMBL/GenBank/DDBJ databases">
        <authorList>
            <person name="Varghese N."/>
            <person name="Submissions S."/>
        </authorList>
    </citation>
    <scope>NUCLEOTIDE SEQUENCE [LARGE SCALE GENOMIC DNA]</scope>
    <source>
        <strain evidence="3">DSM 44675</strain>
    </source>
</reference>
<evidence type="ECO:0000313" key="2">
    <source>
        <dbReference type="EMBL" id="SEL00853.1"/>
    </source>
</evidence>
<dbReference type="RefSeq" id="WP_072749807.1">
    <property type="nucleotide sequence ID" value="NZ_FOAW01000005.1"/>
</dbReference>
<proteinExistence type="predicted"/>
<name>A0A1H7LPG6_9NOCA</name>
<dbReference type="OrthoDB" id="3400345at2"/>
<organism evidence="2 3">
    <name type="scientific">Rhodococcus maanshanensis</name>
    <dbReference type="NCBI Taxonomy" id="183556"/>
    <lineage>
        <taxon>Bacteria</taxon>
        <taxon>Bacillati</taxon>
        <taxon>Actinomycetota</taxon>
        <taxon>Actinomycetes</taxon>
        <taxon>Mycobacteriales</taxon>
        <taxon>Nocardiaceae</taxon>
        <taxon>Rhodococcus</taxon>
    </lineage>
</organism>
<dbReference type="Pfam" id="PF00561">
    <property type="entry name" value="Abhydrolase_1"/>
    <property type="match status" value="1"/>
</dbReference>
<dbReference type="Proteomes" id="UP000198677">
    <property type="component" value="Unassembled WGS sequence"/>
</dbReference>
<gene>
    <name evidence="2" type="ORF">SAMN05444583_105114</name>
</gene>
<feature type="domain" description="AB hydrolase-1" evidence="1">
    <location>
        <begin position="21"/>
        <end position="261"/>
    </location>
</feature>
<evidence type="ECO:0000259" key="1">
    <source>
        <dbReference type="Pfam" id="PF00561"/>
    </source>
</evidence>
<dbReference type="Gene3D" id="3.40.50.1820">
    <property type="entry name" value="alpha/beta hydrolase"/>
    <property type="match status" value="1"/>
</dbReference>
<dbReference type="PANTHER" id="PTHR43194">
    <property type="entry name" value="HYDROLASE ALPHA/BETA FOLD FAMILY"/>
    <property type="match status" value="1"/>
</dbReference>
<dbReference type="InterPro" id="IPR050228">
    <property type="entry name" value="Carboxylesterase_BioH"/>
</dbReference>
<dbReference type="SUPFAM" id="SSF53474">
    <property type="entry name" value="alpha/beta-Hydrolases"/>
    <property type="match status" value="1"/>
</dbReference>
<sequence length="277" mass="30341">METVELSVGTIEYEDTGGPGPVIVFLHGLTMDGTLWRHVVADMRGDYRCILPTWPLGGHRIPMRPDADLSLSSLAVLIGEFVERLGLSDVTLAQNDWGGAQVLIANGDTSRIARMIITASEAFENYPPPPARPVAALARIPGGLFLTMQALRLRVMRRSPRAWGAMSKRAVPTEVMDAWFRPATESAAIRRDLRKYVTSVPGRDTLRTWAAAAGGFRGPVLIVWGTEDRVMPIEHGRRLAALFPDADLVELADCYTLIPEDSPRELTSAIRGFLSPA</sequence>
<dbReference type="GO" id="GO:0003824">
    <property type="term" value="F:catalytic activity"/>
    <property type="evidence" value="ECO:0007669"/>
    <property type="project" value="UniProtKB-ARBA"/>
</dbReference>